<dbReference type="InterPro" id="IPR051158">
    <property type="entry name" value="Metallophosphoesterase_sf"/>
</dbReference>
<dbReference type="PANTHER" id="PTHR31302">
    <property type="entry name" value="TRANSMEMBRANE PROTEIN WITH METALLOPHOSPHOESTERASE DOMAIN-RELATED"/>
    <property type="match status" value="1"/>
</dbReference>
<gene>
    <name evidence="2" type="ORF">MBAV_005470</name>
    <name evidence="1" type="ORF">MBAV_006083</name>
</gene>
<protein>
    <submittedName>
        <fullName evidence="2">Phosphohydrolase</fullName>
    </submittedName>
</protein>
<dbReference type="Proteomes" id="UP000033423">
    <property type="component" value="Unassembled WGS sequence"/>
</dbReference>
<dbReference type="EMBL" id="LACI01002586">
    <property type="protein sequence ID" value="KJU81717.1"/>
    <property type="molecule type" value="Genomic_DNA"/>
</dbReference>
<reference evidence="2 3" key="1">
    <citation type="submission" date="2015-02" db="EMBL/GenBank/DDBJ databases">
        <title>Single-cell genomics of uncultivated deep-branching MTB reveals a conserved set of magnetosome genes.</title>
        <authorList>
            <person name="Kolinko S."/>
            <person name="Richter M."/>
            <person name="Glockner F.O."/>
            <person name="Brachmann A."/>
            <person name="Schuler D."/>
        </authorList>
    </citation>
    <scope>NUCLEOTIDE SEQUENCE [LARGE SCALE GENOMIC DNA]</scope>
    <source>
        <strain evidence="2">TM-1</strain>
    </source>
</reference>
<proteinExistence type="predicted"/>
<dbReference type="PANTHER" id="PTHR31302:SF0">
    <property type="entry name" value="TRANSMEMBRANE PROTEIN WITH METALLOPHOSPHOESTERASE DOMAIN"/>
    <property type="match status" value="1"/>
</dbReference>
<comment type="caution">
    <text evidence="2">The sequence shown here is derived from an EMBL/GenBank/DDBJ whole genome shotgun (WGS) entry which is preliminary data.</text>
</comment>
<evidence type="ECO:0000313" key="2">
    <source>
        <dbReference type="EMBL" id="KJU82336.1"/>
    </source>
</evidence>
<dbReference type="InterPro" id="IPR029052">
    <property type="entry name" value="Metallo-depent_PP-like"/>
</dbReference>
<dbReference type="AlphaFoldDB" id="A0A0F3GKC7"/>
<dbReference type="GO" id="GO:0016787">
    <property type="term" value="F:hydrolase activity"/>
    <property type="evidence" value="ECO:0007669"/>
    <property type="project" value="UniProtKB-KW"/>
</dbReference>
<accession>A0A0F3GKC7</accession>
<keyword evidence="2" id="KW-0378">Hydrolase</keyword>
<evidence type="ECO:0000313" key="3">
    <source>
        <dbReference type="Proteomes" id="UP000033423"/>
    </source>
</evidence>
<sequence>SSKKKIDVVLSGHTHGGQVVFPFVGAPFIPSTLGQKYLSGVVKDGTRQTYITTSVGNNMIPMRYNCPPEVAIITLKSS</sequence>
<feature type="non-terminal residue" evidence="2">
    <location>
        <position position="1"/>
    </location>
</feature>
<organism evidence="2 3">
    <name type="scientific">Candidatus Magnetobacterium bavaricum</name>
    <dbReference type="NCBI Taxonomy" id="29290"/>
    <lineage>
        <taxon>Bacteria</taxon>
        <taxon>Pseudomonadati</taxon>
        <taxon>Nitrospirota</taxon>
        <taxon>Thermodesulfovibrionia</taxon>
        <taxon>Thermodesulfovibrionales</taxon>
        <taxon>Candidatus Magnetobacteriaceae</taxon>
        <taxon>Candidatus Magnetobacterium</taxon>
    </lineage>
</organism>
<name>A0A0F3GKC7_9BACT</name>
<evidence type="ECO:0000313" key="1">
    <source>
        <dbReference type="EMBL" id="KJU81717.1"/>
    </source>
</evidence>
<keyword evidence="3" id="KW-1185">Reference proteome</keyword>
<dbReference type="SUPFAM" id="SSF56300">
    <property type="entry name" value="Metallo-dependent phosphatases"/>
    <property type="match status" value="1"/>
</dbReference>
<dbReference type="EMBL" id="LACI01002354">
    <property type="protein sequence ID" value="KJU82336.1"/>
    <property type="molecule type" value="Genomic_DNA"/>
</dbReference>